<organism evidence="2 3">
    <name type="scientific">Chelatococcus daeguensis</name>
    <dbReference type="NCBI Taxonomy" id="444444"/>
    <lineage>
        <taxon>Bacteria</taxon>
        <taxon>Pseudomonadati</taxon>
        <taxon>Pseudomonadota</taxon>
        <taxon>Alphaproteobacteria</taxon>
        <taxon>Hyphomicrobiales</taxon>
        <taxon>Chelatococcaceae</taxon>
        <taxon>Chelatococcus</taxon>
    </lineage>
</organism>
<evidence type="ECO:0000313" key="3">
    <source>
        <dbReference type="Proteomes" id="UP000182703"/>
    </source>
</evidence>
<dbReference type="Pfam" id="PF14355">
    <property type="entry name" value="Abi_C"/>
    <property type="match status" value="1"/>
</dbReference>
<feature type="domain" description="Abortive infection protein-like C-terminal" evidence="1">
    <location>
        <begin position="74"/>
        <end position="155"/>
    </location>
</feature>
<name>A0AAC9JNE0_9HYPH</name>
<dbReference type="RefSeq" id="WP_071923384.1">
    <property type="nucleotide sequence ID" value="NZ_CP018095.1"/>
</dbReference>
<protein>
    <recommendedName>
        <fullName evidence="1">Abortive infection protein-like C-terminal domain-containing protein</fullName>
    </recommendedName>
</protein>
<dbReference type="EMBL" id="CP018095">
    <property type="protein sequence ID" value="APF36704.1"/>
    <property type="molecule type" value="Genomic_DNA"/>
</dbReference>
<gene>
    <name evidence="2" type="ORF">BOQ54_04685</name>
</gene>
<accession>A0AAC9JNE0</accession>
<keyword evidence="3" id="KW-1185">Reference proteome</keyword>
<evidence type="ECO:0000259" key="1">
    <source>
        <dbReference type="Pfam" id="PF14355"/>
    </source>
</evidence>
<reference evidence="2 3" key="1">
    <citation type="submission" date="2016-11" db="EMBL/GenBank/DDBJ databases">
        <title>Complete genome sequence of the aerobically denitrifying bacterium Chelatococcus daeguensis TAD1.</title>
        <authorList>
            <person name="Yang Y."/>
            <person name="Huang S."/>
            <person name="Lin E."/>
        </authorList>
    </citation>
    <scope>NUCLEOTIDE SEQUENCE [LARGE SCALE GENOMIC DNA]</scope>
    <source>
        <strain evidence="2 3">TAD1</strain>
    </source>
</reference>
<dbReference type="KEGG" id="cdq:BOQ54_04685"/>
<evidence type="ECO:0000313" key="2">
    <source>
        <dbReference type="EMBL" id="APF36704.1"/>
    </source>
</evidence>
<proteinExistence type="predicted"/>
<dbReference type="InterPro" id="IPR026001">
    <property type="entry name" value="Abi-like_C"/>
</dbReference>
<sequence length="236" mass="25443">MAEDAPTPFVMHGAREAMASGLAHIAQQVEGIERAVVENPGLAFDLAKTLIESTCRAVLGERAVAHSEADDLPRLFRIATQHLPFLPPTASDAAEVRKSLAQTLAGLNTAIQGICELRNQCGFASHGSGNPRPPMEAVQALLAAEAADAIVGFLHRVHRQDRTPTARALAYGDHPEFNDHVDDAHGMIRVFDSEFRPSEILFTLEPESYRVYLAEFETAGENDDDGAPDQAVEAAP</sequence>
<dbReference type="Proteomes" id="UP000182703">
    <property type="component" value="Chromosome"/>
</dbReference>
<dbReference type="AlphaFoldDB" id="A0AAC9JNE0"/>